<keyword evidence="1" id="KW-0472">Membrane</keyword>
<dbReference type="EMBL" id="JANLCJ010000004">
    <property type="protein sequence ID" value="MCS5734594.1"/>
    <property type="molecule type" value="Genomic_DNA"/>
</dbReference>
<feature type="transmembrane region" description="Helical" evidence="1">
    <location>
        <begin position="85"/>
        <end position="103"/>
    </location>
</feature>
<dbReference type="InterPro" id="IPR009781">
    <property type="entry name" value="DUF1345"/>
</dbReference>
<evidence type="ECO:0000313" key="3">
    <source>
        <dbReference type="Proteomes" id="UP001165586"/>
    </source>
</evidence>
<gene>
    <name evidence="2" type="ORF">N1032_12685</name>
</gene>
<dbReference type="Proteomes" id="UP001165586">
    <property type="component" value="Unassembled WGS sequence"/>
</dbReference>
<sequence length="218" mass="23801">MEERYTAEKRRRRARVRFAVMGVVGVAVTVVLILLGQVDIAAIAGWAAACLVYLVWIWATIGGMDARTTEILAHREDPTRTTSDVLLVLASTASLVVVVFILVLSNGKAGLARDVLSGVAILSVVVSWFLIHTLYTLRYAVLYYSGTRGGISFNQKELPTYGDFGYLAFTLGMTFQVSDTNIESSVIRMAVIRHALLSYLFGAVILATLVNLISGFTF</sequence>
<feature type="transmembrane region" description="Helical" evidence="1">
    <location>
        <begin position="115"/>
        <end position="135"/>
    </location>
</feature>
<feature type="transmembrane region" description="Helical" evidence="1">
    <location>
        <begin position="18"/>
        <end position="37"/>
    </location>
</feature>
<keyword evidence="3" id="KW-1185">Reference proteome</keyword>
<feature type="transmembrane region" description="Helical" evidence="1">
    <location>
        <begin position="43"/>
        <end position="64"/>
    </location>
</feature>
<keyword evidence="1" id="KW-0812">Transmembrane</keyword>
<protein>
    <submittedName>
        <fullName evidence="2">DUF1345 domain-containing protein</fullName>
    </submittedName>
</protein>
<evidence type="ECO:0000256" key="1">
    <source>
        <dbReference type="SAM" id="Phobius"/>
    </source>
</evidence>
<evidence type="ECO:0000313" key="2">
    <source>
        <dbReference type="EMBL" id="MCS5734594.1"/>
    </source>
</evidence>
<feature type="transmembrane region" description="Helical" evidence="1">
    <location>
        <begin position="196"/>
        <end position="216"/>
    </location>
</feature>
<dbReference type="Pfam" id="PF07077">
    <property type="entry name" value="DUF1345"/>
    <property type="match status" value="1"/>
</dbReference>
<keyword evidence="1" id="KW-1133">Transmembrane helix</keyword>
<dbReference type="RefSeq" id="WP_259539457.1">
    <property type="nucleotide sequence ID" value="NZ_JANLCJ010000004.1"/>
</dbReference>
<comment type="caution">
    <text evidence="2">The sequence shown here is derived from an EMBL/GenBank/DDBJ whole genome shotgun (WGS) entry which is preliminary data.</text>
</comment>
<proteinExistence type="predicted"/>
<name>A0ABT2H3S7_9MICO</name>
<accession>A0ABT2H3S7</accession>
<organism evidence="2 3">
    <name type="scientific">Herbiconiux daphne</name>
    <dbReference type="NCBI Taxonomy" id="2970914"/>
    <lineage>
        <taxon>Bacteria</taxon>
        <taxon>Bacillati</taxon>
        <taxon>Actinomycetota</taxon>
        <taxon>Actinomycetes</taxon>
        <taxon>Micrococcales</taxon>
        <taxon>Microbacteriaceae</taxon>
        <taxon>Herbiconiux</taxon>
    </lineage>
</organism>
<reference evidence="2" key="1">
    <citation type="submission" date="2022-08" db="EMBL/GenBank/DDBJ databases">
        <authorList>
            <person name="Deng Y."/>
            <person name="Han X.-F."/>
            <person name="Zhang Y.-Q."/>
        </authorList>
    </citation>
    <scope>NUCLEOTIDE SEQUENCE</scope>
    <source>
        <strain evidence="2">CPCC 203386</strain>
    </source>
</reference>